<gene>
    <name evidence="1" type="ORF">CR513_11642</name>
</gene>
<evidence type="ECO:0000313" key="2">
    <source>
        <dbReference type="Proteomes" id="UP000257109"/>
    </source>
</evidence>
<organism evidence="1 2">
    <name type="scientific">Mucuna pruriens</name>
    <name type="common">Velvet bean</name>
    <name type="synonym">Dolichos pruriens</name>
    <dbReference type="NCBI Taxonomy" id="157652"/>
    <lineage>
        <taxon>Eukaryota</taxon>
        <taxon>Viridiplantae</taxon>
        <taxon>Streptophyta</taxon>
        <taxon>Embryophyta</taxon>
        <taxon>Tracheophyta</taxon>
        <taxon>Spermatophyta</taxon>
        <taxon>Magnoliopsida</taxon>
        <taxon>eudicotyledons</taxon>
        <taxon>Gunneridae</taxon>
        <taxon>Pentapetalae</taxon>
        <taxon>rosids</taxon>
        <taxon>fabids</taxon>
        <taxon>Fabales</taxon>
        <taxon>Fabaceae</taxon>
        <taxon>Papilionoideae</taxon>
        <taxon>50 kb inversion clade</taxon>
        <taxon>NPAAA clade</taxon>
        <taxon>indigoferoid/millettioid clade</taxon>
        <taxon>Phaseoleae</taxon>
        <taxon>Mucuna</taxon>
    </lineage>
</organism>
<comment type="caution">
    <text evidence="1">The sequence shown here is derived from an EMBL/GenBank/DDBJ whole genome shotgun (WGS) entry which is preliminary data.</text>
</comment>
<dbReference type="EMBL" id="QJKJ01002047">
    <property type="protein sequence ID" value="RDY04617.1"/>
    <property type="molecule type" value="Genomic_DNA"/>
</dbReference>
<reference evidence="1" key="1">
    <citation type="submission" date="2018-05" db="EMBL/GenBank/DDBJ databases">
        <title>Draft genome of Mucuna pruriens seed.</title>
        <authorList>
            <person name="Nnadi N.E."/>
            <person name="Vos R."/>
            <person name="Hasami M.H."/>
            <person name="Devisetty U.K."/>
            <person name="Aguiy J.C."/>
        </authorList>
    </citation>
    <scope>NUCLEOTIDE SEQUENCE [LARGE SCALE GENOMIC DNA]</scope>
    <source>
        <strain evidence="1">JCA_2017</strain>
    </source>
</reference>
<sequence length="97" mass="10816">MAKTNPGWKRKVENVLVVHGKADTTPTPVIMFSERDISKWVAIKGVIELETTFRECSHARIIPMLYTIFNVDASYNIIIGRLALDKLGVVAPPSTYA</sequence>
<protein>
    <submittedName>
        <fullName evidence="1">Uncharacterized protein</fullName>
    </submittedName>
</protein>
<dbReference type="AlphaFoldDB" id="A0A371HPD2"/>
<accession>A0A371HPD2</accession>
<feature type="non-terminal residue" evidence="1">
    <location>
        <position position="1"/>
    </location>
</feature>
<dbReference type="OrthoDB" id="1459162at2759"/>
<proteinExistence type="predicted"/>
<name>A0A371HPD2_MUCPR</name>
<dbReference type="Proteomes" id="UP000257109">
    <property type="component" value="Unassembled WGS sequence"/>
</dbReference>
<evidence type="ECO:0000313" key="1">
    <source>
        <dbReference type="EMBL" id="RDY04617.1"/>
    </source>
</evidence>
<keyword evidence="2" id="KW-1185">Reference proteome</keyword>